<feature type="compositionally biased region" description="Pro residues" evidence="2">
    <location>
        <begin position="296"/>
        <end position="306"/>
    </location>
</feature>
<dbReference type="Proteomes" id="UP000014137">
    <property type="component" value="Unassembled WGS sequence"/>
</dbReference>
<evidence type="ECO:0000259" key="4">
    <source>
        <dbReference type="Pfam" id="PF25023"/>
    </source>
</evidence>
<dbReference type="InterPro" id="IPR050708">
    <property type="entry name" value="T6SS_VgrG/RHS"/>
</dbReference>
<feature type="domain" description="Outer membrane channel protein CpnT-like N-terminal" evidence="5">
    <location>
        <begin position="86"/>
        <end position="205"/>
    </location>
</feature>
<dbReference type="NCBIfam" id="TIGR03696">
    <property type="entry name" value="Rhs_assc_core"/>
    <property type="match status" value="1"/>
</dbReference>
<feature type="domain" description="DUF6531" evidence="3">
    <location>
        <begin position="344"/>
        <end position="415"/>
    </location>
</feature>
<dbReference type="NCBIfam" id="TIGR01643">
    <property type="entry name" value="YD_repeat_2x"/>
    <property type="match status" value="7"/>
</dbReference>
<dbReference type="InterPro" id="IPR056823">
    <property type="entry name" value="TEN-like_YD-shell"/>
</dbReference>
<protein>
    <submittedName>
        <fullName evidence="7">Type IV secretion protein Rhs</fullName>
    </submittedName>
</protein>
<dbReference type="Pfam" id="PF25023">
    <property type="entry name" value="TEN_YD-shell"/>
    <property type="match status" value="1"/>
</dbReference>
<dbReference type="RefSeq" id="WP_005152843.1">
    <property type="nucleotide sequence ID" value="NZ_ANMG01000009.1"/>
</dbReference>
<dbReference type="InterPro" id="IPR031325">
    <property type="entry name" value="RHS_repeat"/>
</dbReference>
<feature type="region of interest" description="Disordered" evidence="2">
    <location>
        <begin position="1484"/>
        <end position="1516"/>
    </location>
</feature>
<dbReference type="InterPro" id="IPR006530">
    <property type="entry name" value="YD"/>
</dbReference>
<evidence type="ECO:0000256" key="2">
    <source>
        <dbReference type="SAM" id="MobiDB-lite"/>
    </source>
</evidence>
<reference evidence="6 8" key="1">
    <citation type="submission" date="2012-10" db="EMBL/GenBank/DDBJ databases">
        <title>Genome assembly of Amycolatopsis azurea DSM 43854.</title>
        <authorList>
            <person name="Khatri I."/>
            <person name="Kaur I."/>
            <person name="Subramanian S."/>
            <person name="Mayilraj S."/>
        </authorList>
    </citation>
    <scope>NUCLEOTIDE SEQUENCE [LARGE SCALE GENOMIC DNA]</scope>
    <source>
        <strain evidence="6 8">DSM 43854</strain>
    </source>
</reference>
<comment type="caution">
    <text evidence="6">The sequence shown here is derived from an EMBL/GenBank/DDBJ whole genome shotgun (WGS) entry which is preliminary data.</text>
</comment>
<dbReference type="InterPro" id="IPR038332">
    <property type="entry name" value="PPE_sf"/>
</dbReference>
<accession>M2QS64</accession>
<evidence type="ECO:0000313" key="7">
    <source>
        <dbReference type="EMBL" id="OOC07820.1"/>
    </source>
</evidence>
<dbReference type="InterPro" id="IPR045351">
    <property type="entry name" value="DUF6531"/>
</dbReference>
<proteinExistence type="predicted"/>
<feature type="compositionally biased region" description="Gly residues" evidence="2">
    <location>
        <begin position="273"/>
        <end position="287"/>
    </location>
</feature>
<name>M2QS64_9PSEU</name>
<reference evidence="7 9" key="2">
    <citation type="submission" date="2017-02" db="EMBL/GenBank/DDBJ databases">
        <title>Amycolatopsis azurea DSM 43854 draft genome.</title>
        <authorList>
            <person name="Mayilraj S."/>
        </authorList>
    </citation>
    <scope>NUCLEOTIDE SEQUENCE [LARGE SCALE GENOMIC DNA]</scope>
    <source>
        <strain evidence="7 9">DSM 43854</strain>
    </source>
</reference>
<evidence type="ECO:0000313" key="6">
    <source>
        <dbReference type="EMBL" id="EMD28732.1"/>
    </source>
</evidence>
<dbReference type="Pfam" id="PF25547">
    <property type="entry name" value="WXG100_2"/>
    <property type="match status" value="1"/>
</dbReference>
<keyword evidence="1" id="KW-0677">Repeat</keyword>
<feature type="region of interest" description="Disordered" evidence="2">
    <location>
        <begin position="1326"/>
        <end position="1359"/>
    </location>
</feature>
<feature type="region of interest" description="Disordered" evidence="2">
    <location>
        <begin position="698"/>
        <end position="744"/>
    </location>
</feature>
<organism evidence="6 8">
    <name type="scientific">Amycolatopsis azurea DSM 43854</name>
    <dbReference type="NCBI Taxonomy" id="1238180"/>
    <lineage>
        <taxon>Bacteria</taxon>
        <taxon>Bacillati</taxon>
        <taxon>Actinomycetota</taxon>
        <taxon>Actinomycetes</taxon>
        <taxon>Pseudonocardiales</taxon>
        <taxon>Pseudonocardiaceae</taxon>
        <taxon>Amycolatopsis</taxon>
    </lineage>
</organism>
<dbReference type="InterPro" id="IPR057746">
    <property type="entry name" value="CpnT-like_N"/>
</dbReference>
<dbReference type="PANTHER" id="PTHR32305:SF15">
    <property type="entry name" value="PROTEIN RHSA-RELATED"/>
    <property type="match status" value="1"/>
</dbReference>
<dbReference type="Proteomes" id="UP000188551">
    <property type="component" value="Unassembled WGS sequence"/>
</dbReference>
<feature type="compositionally biased region" description="Low complexity" evidence="2">
    <location>
        <begin position="307"/>
        <end position="324"/>
    </location>
</feature>
<dbReference type="Gene3D" id="2.180.10.10">
    <property type="entry name" value="RHS repeat-associated core"/>
    <property type="match status" value="3"/>
</dbReference>
<dbReference type="Pfam" id="PF20148">
    <property type="entry name" value="DUF6531"/>
    <property type="match status" value="1"/>
</dbReference>
<gene>
    <name evidence="7" type="ORF">B0293_02700</name>
    <name evidence="6" type="ORF">C791_8165</name>
</gene>
<evidence type="ECO:0000313" key="8">
    <source>
        <dbReference type="Proteomes" id="UP000014137"/>
    </source>
</evidence>
<dbReference type="InterPro" id="IPR022385">
    <property type="entry name" value="Rhs_assc_core"/>
</dbReference>
<keyword evidence="9" id="KW-1185">Reference proteome</keyword>
<feature type="region of interest" description="Disordered" evidence="2">
    <location>
        <begin position="250"/>
        <end position="340"/>
    </location>
</feature>
<dbReference type="EMBL" id="MUXN01000002">
    <property type="protein sequence ID" value="OOC07820.1"/>
    <property type="molecule type" value="Genomic_DNA"/>
</dbReference>
<dbReference type="PANTHER" id="PTHR32305">
    <property type="match status" value="1"/>
</dbReference>
<dbReference type="InterPro" id="IPR036689">
    <property type="entry name" value="ESAT-6-like_sf"/>
</dbReference>
<evidence type="ECO:0000313" key="9">
    <source>
        <dbReference type="Proteomes" id="UP000188551"/>
    </source>
</evidence>
<dbReference type="OrthoDB" id="4981820at2"/>
<sequence length="1577" mass="169946">MGNPLVAETKSSTQGFSGIPLLESANDLKSAIESGDWASVAMGAVGTALDALSMAMDPFGAILAAGVGWLMEHVGPLKQALDALAGNPDEVKAQAETWKNVAKELGDVGTELVAMVKADTGSWKGEAGDNYRKRAEDTATLITAAQKGAEGAGSGVQTAGEVVAAVRTLVRDIIAELVGHLVSWALQVVFTLGIGLTWVVPQVVAAVTKTANKIAGLTKKLVKALKALMPLLKRADDLFADAAKSLKKLTPGSTKSAKKTDIDEGTSASSAKGPGGGSQSGNGGGTGPSSTHGSPDPTPNGPPPVTKGPDNGSTNPSGSSGSPNKPNPPRKGAVETKNKKCKTDPVDIATGDVLLVQRDLTLPHTLDLILERTHTSSYRAGLWFGTTWASTLDQRLELDDEHAVWFSPDGMRLVYPLPAPGAATLPLEGPRRPLLRTGRGYRLTDPKTGTSLVFAPLPGRGGAVLPLIRTEGSGGDTIDVEYDDLGAPLLLRHSVGYLVEFTSADGRVTEVRVADQDTGSRVVVVRYRYDRLGRLTGIVDSTGLPQQFDYDGVGRMTGWQDRNGVWYRYIYDTAGRCVRTVGDRGFYDGAFTYDSERLVTAFTDSLGHTSELRINPADQLLSEQDPLGNVTAYTWDRYDRQLSRTDPLGRTTRYEYDELGELTVVIRPDGSRVRTTRHPDGALDIEVEADGRVWRRTYPAGTAPDPMTAQLGVSGETPEAESGTTPAGAPGGTGSPGGEPAADSRAELDLFGRPHTMVNAAGGHTRLAWNVEGKMLSRTGPSGAREQWRYDNEGNEIGHVRALGQSATTEYGTFDLITATVDGTGARTTYGYDTELRLVAVTNPNGQTWRYVHDAAGRVVEEIDFDGRITRYEHDAAGQLVRSVNGAGETVEYGYDVLGNVVWRRTPTEVATFAYDPVGRLVTAANPDATVSVERDDRGRVVSHTVNGRTLGFRYDDETGTLARRTPSGVDSVWRHADDGEPAALEMGGHEVTFDHDSGVEVRRQVDGGPVLAQAYDQEQRLTEQVTTIGGQEIGRRRFEYRPDGVLAAVEDGTGAVRFQLDAEDRITEVSGPGRLEHYRYDGCGNIVTVGSDQRQYQGTRLLGTSTAAYEYDGQGRLIVRRVRDLTGRELVWRFTWNALDRLTSATTPDGSLWVYRYDPMGRRIAKQRLVSPAPGAPPVIAEEVTFVWDGTMIVEQWSGDEVTTWEHHPEDDRPVAQFDRSRDAARFATVITDRVGSPLELIDADGRPVWQDQSTLWGAGGVAAGTPLRFPGQFHDAETGLHYNVYRYYDPETGRYLSPDPLGLEPAPNPVTYVPNPLEVSDPLGLGPCKDGGGGGTRGIGGRKNGKNDKTNASGSKAKRHRIFKPGNIVNRNLKDPAVDAYKKWKAKIGKKDANGKTKKNRSEDMGEAGALDYIKKTTGKDDLNLHTPSVKNPLSKDDYTTTQGKPWPNAVKFNNSGVVDVAYFDGNKLHVIEAKGGGSQLVGGPMKGRTQWFDPDTGTMRPLPDRTNNPNKMDQGSSEYLTDIAHAMRNSPQKDGRNLIGDLVWQGQKDGIVDYVPIGTKINGSGNAVVSVIKQ</sequence>
<evidence type="ECO:0000256" key="1">
    <source>
        <dbReference type="ARBA" id="ARBA00022737"/>
    </source>
</evidence>
<dbReference type="Pfam" id="PF05593">
    <property type="entry name" value="RHS_repeat"/>
    <property type="match status" value="3"/>
</dbReference>
<feature type="domain" description="Teneurin-like YD-shell" evidence="4">
    <location>
        <begin position="1013"/>
        <end position="1168"/>
    </location>
</feature>
<dbReference type="PATRIC" id="fig|1238180.3.peg.1561"/>
<evidence type="ECO:0000259" key="3">
    <source>
        <dbReference type="Pfam" id="PF20148"/>
    </source>
</evidence>
<dbReference type="SUPFAM" id="SSF140453">
    <property type="entry name" value="EsxAB dimer-like"/>
    <property type="match status" value="1"/>
</dbReference>
<dbReference type="EMBL" id="ANMG01000009">
    <property type="protein sequence ID" value="EMD28732.1"/>
    <property type="molecule type" value="Genomic_DNA"/>
</dbReference>
<dbReference type="Gene3D" id="1.20.1260.20">
    <property type="entry name" value="PPE superfamily"/>
    <property type="match status" value="1"/>
</dbReference>
<dbReference type="PRINTS" id="PR00394">
    <property type="entry name" value="RHSPROTEIN"/>
</dbReference>
<feature type="compositionally biased region" description="Gly residues" evidence="2">
    <location>
        <begin position="1331"/>
        <end position="1344"/>
    </location>
</feature>
<evidence type="ECO:0000259" key="5">
    <source>
        <dbReference type="Pfam" id="PF25547"/>
    </source>
</evidence>